<dbReference type="PANTHER" id="PTHR46075:SF2">
    <property type="entry name" value="RHO GTPASE ACTIVATING PROTEIN AT 5A, ISOFORM A"/>
    <property type="match status" value="1"/>
</dbReference>
<keyword evidence="1" id="KW-0343">GTPase activation</keyword>
<dbReference type="PROSITE" id="PS00478">
    <property type="entry name" value="LIM_DOMAIN_1"/>
    <property type="match status" value="1"/>
</dbReference>
<dbReference type="PROSITE" id="PS50238">
    <property type="entry name" value="RHOGAP"/>
    <property type="match status" value="1"/>
</dbReference>
<keyword evidence="3 4" id="KW-0862">Zinc</keyword>
<dbReference type="InterPro" id="IPR046349">
    <property type="entry name" value="C1-like_sf"/>
</dbReference>
<name>A0AAV4ZZ83_9AGAM</name>
<evidence type="ECO:0000313" key="10">
    <source>
        <dbReference type="EMBL" id="GJJ06447.1"/>
    </source>
</evidence>
<dbReference type="InterPro" id="IPR002219">
    <property type="entry name" value="PKC_DAG/PE"/>
</dbReference>
<dbReference type="SMART" id="SM00132">
    <property type="entry name" value="LIM"/>
    <property type="match status" value="2"/>
</dbReference>
<dbReference type="Proteomes" id="UP001050691">
    <property type="component" value="Unassembled WGS sequence"/>
</dbReference>
<accession>A0AAV4ZZ83</accession>
<evidence type="ECO:0000256" key="5">
    <source>
        <dbReference type="SAM" id="Coils"/>
    </source>
</evidence>
<protein>
    <recommendedName>
        <fullName evidence="12">RhoGAP-domain-containing protein</fullName>
    </recommendedName>
</protein>
<feature type="coiled-coil region" evidence="5">
    <location>
        <begin position="750"/>
        <end position="808"/>
    </location>
</feature>
<dbReference type="GO" id="GO:0046872">
    <property type="term" value="F:metal ion binding"/>
    <property type="evidence" value="ECO:0007669"/>
    <property type="project" value="UniProtKB-KW"/>
</dbReference>
<dbReference type="EMBL" id="BPWL01000001">
    <property type="protein sequence ID" value="GJJ06447.1"/>
    <property type="molecule type" value="Genomic_DNA"/>
</dbReference>
<dbReference type="PANTHER" id="PTHR46075">
    <property type="entry name" value="CHIMERIN FAMILY MEMBER"/>
    <property type="match status" value="1"/>
</dbReference>
<dbReference type="GO" id="GO:0005096">
    <property type="term" value="F:GTPase activator activity"/>
    <property type="evidence" value="ECO:0007669"/>
    <property type="project" value="UniProtKB-KW"/>
</dbReference>
<dbReference type="SMART" id="SM00324">
    <property type="entry name" value="RhoGAP"/>
    <property type="match status" value="1"/>
</dbReference>
<feature type="compositionally biased region" description="Basic and acidic residues" evidence="6">
    <location>
        <begin position="135"/>
        <end position="148"/>
    </location>
</feature>
<dbReference type="PROSITE" id="PS00479">
    <property type="entry name" value="ZF_DAG_PE_1"/>
    <property type="match status" value="1"/>
</dbReference>
<feature type="compositionally biased region" description="Polar residues" evidence="6">
    <location>
        <begin position="604"/>
        <end position="637"/>
    </location>
</feature>
<feature type="domain" description="LIM zinc-binding" evidence="7">
    <location>
        <begin position="70"/>
        <end position="129"/>
    </location>
</feature>
<feature type="compositionally biased region" description="Basic and acidic residues" evidence="6">
    <location>
        <begin position="984"/>
        <end position="1002"/>
    </location>
</feature>
<evidence type="ECO:0000259" key="7">
    <source>
        <dbReference type="PROSITE" id="PS50023"/>
    </source>
</evidence>
<evidence type="ECO:0000256" key="6">
    <source>
        <dbReference type="SAM" id="MobiDB-lite"/>
    </source>
</evidence>
<dbReference type="SUPFAM" id="SSF57889">
    <property type="entry name" value="Cysteine-rich domain"/>
    <property type="match status" value="1"/>
</dbReference>
<feature type="compositionally biased region" description="Low complexity" evidence="6">
    <location>
        <begin position="219"/>
        <end position="239"/>
    </location>
</feature>
<evidence type="ECO:0000256" key="1">
    <source>
        <dbReference type="ARBA" id="ARBA00022468"/>
    </source>
</evidence>
<dbReference type="SUPFAM" id="SSF48350">
    <property type="entry name" value="GTPase activation domain, GAP"/>
    <property type="match status" value="1"/>
</dbReference>
<evidence type="ECO:0000259" key="8">
    <source>
        <dbReference type="PROSITE" id="PS50081"/>
    </source>
</evidence>
<dbReference type="CDD" id="cd08368">
    <property type="entry name" value="LIM"/>
    <property type="match status" value="1"/>
</dbReference>
<dbReference type="Pfam" id="PF00130">
    <property type="entry name" value="C1_1"/>
    <property type="match status" value="1"/>
</dbReference>
<feature type="domain" description="Rho-GAP" evidence="9">
    <location>
        <begin position="1074"/>
        <end position="1289"/>
    </location>
</feature>
<feature type="compositionally biased region" description="Polar residues" evidence="6">
    <location>
        <begin position="189"/>
        <end position="207"/>
    </location>
</feature>
<dbReference type="Pfam" id="PF00620">
    <property type="entry name" value="RhoGAP"/>
    <property type="match status" value="2"/>
</dbReference>
<feature type="domain" description="Phorbol-ester/DAG-type" evidence="8">
    <location>
        <begin position="1008"/>
        <end position="1054"/>
    </location>
</feature>
<feature type="region of interest" description="Disordered" evidence="6">
    <location>
        <begin position="129"/>
        <end position="248"/>
    </location>
</feature>
<gene>
    <name evidence="10" type="ORF">Clacol_000639</name>
</gene>
<feature type="region of interest" description="Disordered" evidence="6">
    <location>
        <begin position="915"/>
        <end position="953"/>
    </location>
</feature>
<feature type="region of interest" description="Disordered" evidence="6">
    <location>
        <begin position="509"/>
        <end position="560"/>
    </location>
</feature>
<feature type="compositionally biased region" description="Polar residues" evidence="6">
    <location>
        <begin position="165"/>
        <end position="177"/>
    </location>
</feature>
<feature type="coiled-coil region" evidence="5">
    <location>
        <begin position="864"/>
        <end position="891"/>
    </location>
</feature>
<dbReference type="Gene3D" id="2.10.110.10">
    <property type="entry name" value="Cysteine Rich Protein"/>
    <property type="match status" value="1"/>
</dbReference>
<dbReference type="Gene3D" id="3.30.60.20">
    <property type="match status" value="1"/>
</dbReference>
<feature type="region of interest" description="Disordered" evidence="6">
    <location>
        <begin position="977"/>
        <end position="1004"/>
    </location>
</feature>
<comment type="caution">
    <text evidence="10">The sequence shown here is derived from an EMBL/GenBank/DDBJ whole genome shotgun (WGS) entry which is preliminary data.</text>
</comment>
<feature type="compositionally biased region" description="Polar residues" evidence="6">
    <location>
        <begin position="327"/>
        <end position="336"/>
    </location>
</feature>
<keyword evidence="5" id="KW-0175">Coiled coil</keyword>
<feature type="region of interest" description="Disordered" evidence="6">
    <location>
        <begin position="596"/>
        <end position="659"/>
    </location>
</feature>
<keyword evidence="11" id="KW-1185">Reference proteome</keyword>
<dbReference type="InterPro" id="IPR051854">
    <property type="entry name" value="Rho-type_GAP"/>
</dbReference>
<evidence type="ECO:0008006" key="12">
    <source>
        <dbReference type="Google" id="ProtNLM"/>
    </source>
</evidence>
<evidence type="ECO:0000256" key="3">
    <source>
        <dbReference type="ARBA" id="ARBA00022833"/>
    </source>
</evidence>
<sequence>MASVDSIPYSNVPTDYDDKRCGGCGGSVDDGDGIVVSFGFKCAKCNNRVSPDTNILLLSDGSPVCSSCSYNCAVCKKPISHEAIMAGDESYHAACFACKTCGRHIGELVFAKTTQGIYCMECHNERVARRKQRKNKEGNARDKARLRDQPSVPNLRDGRAPTPETPQAPTSTSQISPSEAAVSRAAKRVSTQPATLRQYTEGQTRQLPTPPVQSIPGVSSPLPQSHPLHPEPITTTTTYPKPPAPILSHDLPVLSETLPLPSEPTSRRRSFDDGVRPLNVLLNSKGLRSSNRPNSAGTAVPNEYEPGNGPGLHIDPVNILGGDTHLSPINVSSPDGHTSRDAAEPSRSPSPLQRRRETPRNYGERLVSPGSTQPRPLPDPFAPRKRSLENGRSKQQTTNGSMNVSGRTSPMISHPTGSFSHRNSTLSEHTRTSTPMRDLPSLPQEVASDGREDEITDEEQLQDETINLPLALPPISFLDSDSFGDLLNLTTSSSTIVAPPPYSPKLDDKIHSASSDTHMGPTSSNEPRVPFAPNTSVDLPRRNESLRRGTSNRKPAPEAIILPDTLDLDLTYDLDDYITPASPETSKSLVDSIKVGQASGKSRPGSTGQISESTSNLQTRSRVRSASVNGVSPSTLDVSTTPRSVSSPTPVVTITESTSDNQQTVPIRAESLRLVSKRIREALNGAIKAGETVVKFDREFVEILDITLQSSREKLQEMEGHFDGIRRASQQFIEGLTVAQEEYDLEVTSRREAEAEVKRLKVQLSGQAARLTELLAEERKRDVVEQMSRDMNENLHGLERHISKLKAERDLTVAEMEELVSAKTVFALTISLSFSSVVPTEGTSLQRGLTKRFDTLKSQYRRELEPLVQQREALAREINQLKEERNIFLEETTALNARNEELSELIAQISRQLESNGRPARLQPSRSDSSAPPVVSKEAILPSTPSAPILTPQLPTSPNTTYLSPFHDDISKLVPTEKKRKIKPSKDHPKVSSDGILSDRETTNNNTKHNFQHYTILRSRCDHCGDKMWGTQLKCTACNIACHSRCVGQIISICSADSSANEQTSSLIPTVFGRELIEQVRVDSALEHRDIPIIVEKCISAVEASAMDYEGIYRKTGGSSQSKAITQLFERGHYETFDLRNPDSYNNDISSVTSVLKTYFRQLPNPLLTHALHEAFIQAAIQRDTRARADSLGSLVYQLPSEHFHTLRHLMLHLYRYALLFQAYCGEQIDKHLPSVQRRSEENLMNARNLGVVFGPTLMRSSDPNREFADMAGKALAVEWLIENAPNVFREPDI</sequence>
<keyword evidence="2 4" id="KW-0479">Metal-binding</keyword>
<organism evidence="10 11">
    <name type="scientific">Clathrus columnatus</name>
    <dbReference type="NCBI Taxonomy" id="1419009"/>
    <lineage>
        <taxon>Eukaryota</taxon>
        <taxon>Fungi</taxon>
        <taxon>Dikarya</taxon>
        <taxon>Basidiomycota</taxon>
        <taxon>Agaricomycotina</taxon>
        <taxon>Agaricomycetes</taxon>
        <taxon>Phallomycetidae</taxon>
        <taxon>Phallales</taxon>
        <taxon>Clathraceae</taxon>
        <taxon>Clathrus</taxon>
    </lineage>
</organism>
<feature type="compositionally biased region" description="Polar residues" evidence="6">
    <location>
        <begin position="512"/>
        <end position="526"/>
    </location>
</feature>
<dbReference type="Gene3D" id="1.10.555.10">
    <property type="entry name" value="Rho GTPase activation protein"/>
    <property type="match status" value="1"/>
</dbReference>
<dbReference type="InterPro" id="IPR000198">
    <property type="entry name" value="RhoGAP_dom"/>
</dbReference>
<dbReference type="SMART" id="SM00109">
    <property type="entry name" value="C1"/>
    <property type="match status" value="1"/>
</dbReference>
<feature type="compositionally biased region" description="Polar residues" evidence="6">
    <location>
        <begin position="286"/>
        <end position="297"/>
    </location>
</feature>
<evidence type="ECO:0000256" key="4">
    <source>
        <dbReference type="PROSITE-ProRule" id="PRU00125"/>
    </source>
</evidence>
<dbReference type="PROSITE" id="PS50081">
    <property type="entry name" value="ZF_DAG_PE_2"/>
    <property type="match status" value="1"/>
</dbReference>
<dbReference type="InterPro" id="IPR008936">
    <property type="entry name" value="Rho_GTPase_activation_prot"/>
</dbReference>
<proteinExistence type="predicted"/>
<dbReference type="PROSITE" id="PS50023">
    <property type="entry name" value="LIM_DOMAIN_2"/>
    <property type="match status" value="1"/>
</dbReference>
<reference evidence="10" key="1">
    <citation type="submission" date="2021-10" db="EMBL/GenBank/DDBJ databases">
        <title>De novo Genome Assembly of Clathrus columnatus (Basidiomycota, Fungi) Using Illumina and Nanopore Sequence Data.</title>
        <authorList>
            <person name="Ogiso-Tanaka E."/>
            <person name="Itagaki H."/>
            <person name="Hosoya T."/>
            <person name="Hosaka K."/>
        </authorList>
    </citation>
    <scope>NUCLEOTIDE SEQUENCE</scope>
    <source>
        <strain evidence="10">MO-923</strain>
    </source>
</reference>
<feature type="region of interest" description="Disordered" evidence="6">
    <location>
        <begin position="282"/>
        <end position="458"/>
    </location>
</feature>
<dbReference type="Pfam" id="PF00412">
    <property type="entry name" value="LIM"/>
    <property type="match status" value="1"/>
</dbReference>
<keyword evidence="4" id="KW-0440">LIM domain</keyword>
<evidence type="ECO:0000313" key="11">
    <source>
        <dbReference type="Proteomes" id="UP001050691"/>
    </source>
</evidence>
<feature type="compositionally biased region" description="Low complexity" evidence="6">
    <location>
        <begin position="638"/>
        <end position="659"/>
    </location>
</feature>
<dbReference type="InterPro" id="IPR001781">
    <property type="entry name" value="Znf_LIM"/>
</dbReference>
<dbReference type="GO" id="GO:0007165">
    <property type="term" value="P:signal transduction"/>
    <property type="evidence" value="ECO:0007669"/>
    <property type="project" value="InterPro"/>
</dbReference>
<evidence type="ECO:0000259" key="9">
    <source>
        <dbReference type="PROSITE" id="PS50238"/>
    </source>
</evidence>
<feature type="compositionally biased region" description="Basic and acidic residues" evidence="6">
    <location>
        <begin position="354"/>
        <end position="363"/>
    </location>
</feature>
<feature type="compositionally biased region" description="Polar residues" evidence="6">
    <location>
        <begin position="393"/>
        <end position="435"/>
    </location>
</feature>
<evidence type="ECO:0000256" key="2">
    <source>
        <dbReference type="ARBA" id="ARBA00022723"/>
    </source>
</evidence>